<dbReference type="GO" id="GO:0003723">
    <property type="term" value="F:RNA binding"/>
    <property type="evidence" value="ECO:0007669"/>
    <property type="project" value="TreeGrafter"/>
</dbReference>
<dbReference type="PANTHER" id="PTHR15092">
    <property type="entry name" value="POLY A -SPECIFIC RIBONUCLEASE/TARGET OF EGR1, MEMBER 1"/>
    <property type="match status" value="1"/>
</dbReference>
<dbReference type="InterPro" id="IPR051181">
    <property type="entry name" value="CAF1_poly(A)_ribonucleases"/>
</dbReference>
<dbReference type="SUPFAM" id="SSF53098">
    <property type="entry name" value="Ribonuclease H-like"/>
    <property type="match status" value="1"/>
</dbReference>
<dbReference type="GeneID" id="111488047"/>
<dbReference type="Pfam" id="PF04857">
    <property type="entry name" value="CAF1"/>
    <property type="match status" value="1"/>
</dbReference>
<proteinExistence type="inferred from homology"/>
<evidence type="ECO:0000313" key="3">
    <source>
        <dbReference type="Proteomes" id="UP000504608"/>
    </source>
</evidence>
<dbReference type="InterPro" id="IPR036397">
    <property type="entry name" value="RNaseH_sf"/>
</dbReference>
<dbReference type="InterPro" id="IPR012337">
    <property type="entry name" value="RNaseH-like_sf"/>
</dbReference>
<organism evidence="3 4">
    <name type="scientific">Cucurbita maxima</name>
    <name type="common">Pumpkin</name>
    <name type="synonym">Winter squash</name>
    <dbReference type="NCBI Taxonomy" id="3661"/>
    <lineage>
        <taxon>Eukaryota</taxon>
        <taxon>Viridiplantae</taxon>
        <taxon>Streptophyta</taxon>
        <taxon>Embryophyta</taxon>
        <taxon>Tracheophyta</taxon>
        <taxon>Spermatophyta</taxon>
        <taxon>Magnoliopsida</taxon>
        <taxon>eudicotyledons</taxon>
        <taxon>Gunneridae</taxon>
        <taxon>Pentapetalae</taxon>
        <taxon>rosids</taxon>
        <taxon>fabids</taxon>
        <taxon>Cucurbitales</taxon>
        <taxon>Cucurbitaceae</taxon>
        <taxon>Cucurbiteae</taxon>
        <taxon>Cucurbita</taxon>
    </lineage>
</organism>
<dbReference type="PANTHER" id="PTHR15092:SF42">
    <property type="entry name" value="POLY(A)-SPECIFIC RIBONUCLEASE PARN-LIKE"/>
    <property type="match status" value="1"/>
</dbReference>
<comment type="similarity">
    <text evidence="2">Belongs to the CAF1 family.</text>
</comment>
<comment type="cofactor">
    <cofactor evidence="1">
        <name>a divalent metal cation</name>
        <dbReference type="ChEBI" id="CHEBI:60240"/>
    </cofactor>
</comment>
<dbReference type="Gene3D" id="3.30.420.10">
    <property type="entry name" value="Ribonuclease H-like superfamily/Ribonuclease H"/>
    <property type="match status" value="1"/>
</dbReference>
<gene>
    <name evidence="4" type="primary">LOC111488047</name>
</gene>
<accession>A0A6J1JUS9</accession>
<keyword evidence="3" id="KW-1185">Reference proteome</keyword>
<dbReference type="AlphaFoldDB" id="A0A6J1JUS9"/>
<reference evidence="4" key="1">
    <citation type="submission" date="2025-08" db="UniProtKB">
        <authorList>
            <consortium name="RefSeq"/>
        </authorList>
    </citation>
    <scope>IDENTIFICATION</scope>
    <source>
        <tissue evidence="4">Young leaves</tissue>
    </source>
</reference>
<dbReference type="GO" id="GO:0000175">
    <property type="term" value="F:3'-5'-RNA exonuclease activity"/>
    <property type="evidence" value="ECO:0007669"/>
    <property type="project" value="TreeGrafter"/>
</dbReference>
<dbReference type="RefSeq" id="XP_022991404.1">
    <property type="nucleotide sequence ID" value="XM_023135636.1"/>
</dbReference>
<evidence type="ECO:0000256" key="2">
    <source>
        <dbReference type="ARBA" id="ARBA00008372"/>
    </source>
</evidence>
<dbReference type="InterPro" id="IPR006941">
    <property type="entry name" value="RNase_CAF1"/>
</dbReference>
<sequence length="567" mass="63657">MASRFSSLQLQRRRLHIATNQLSVRQIRNSDFYGCLGDLKNHISDSDFIALSLQNTGSSSFPWHRLQSFDTYDTAYCKAKYAAEKFQILQFALCPFSVRESKLIAHPYNFHLFPRDDLNIGMPSYSFSCQVSHLTSMAHEGFDFDACIYDGISYLSRAQESIAKVRIGRPILTPSTYDVKSSSRQTIADSVFVQRVKSRVKNWKDACNSSTKTNVIPTKGGGTQAIRAIWTSSKEDKILLEKELQNLEEEENKKFRGFREVVDIISASQKPIVSYNSLNDFAFVHSKFLAPLPTGIDEFASSLHLVFPRVLDVKHLISKIGGLSKPTSIASALSYLKNHYFAPIDLDIPVEATGNDRKFHGHNAILVCHLFAKACSVLKIDLGGVQSNNCLASKLDGCANVFGSFSPDHHKSEDEDIKISTKNVRKISCRHLVFLWGFRDGMTARSMKTALEGSHEVFCEEFDVRFVDKKCAIVVFWQPGLSEAFLDAINSDGIVGCLKDMVSEGLKATGYETYKRVCRLGLWEADLAESLERATSEHHHSSFEADPETERLDIYYSNDSIINLADL</sequence>
<evidence type="ECO:0000256" key="1">
    <source>
        <dbReference type="ARBA" id="ARBA00001968"/>
    </source>
</evidence>
<protein>
    <submittedName>
        <fullName evidence="4">Poly(A)-specific ribonuclease PARN-like isoform X2</fullName>
    </submittedName>
</protein>
<name>A0A6J1JUS9_CUCMA</name>
<evidence type="ECO:0000313" key="4">
    <source>
        <dbReference type="RefSeq" id="XP_022991404.1"/>
    </source>
</evidence>
<dbReference type="Proteomes" id="UP000504608">
    <property type="component" value="Unplaced"/>
</dbReference>